<dbReference type="InterPro" id="IPR017439">
    <property type="entry name" value="Amidohydrolase"/>
</dbReference>
<name>A0A7J6V8G1_THATH</name>
<evidence type="ECO:0000256" key="4">
    <source>
        <dbReference type="SAM" id="SignalP"/>
    </source>
</evidence>
<dbReference type="GO" id="GO:0016787">
    <property type="term" value="F:hydrolase activity"/>
    <property type="evidence" value="ECO:0007669"/>
    <property type="project" value="UniProtKB-KW"/>
</dbReference>
<dbReference type="Gene3D" id="3.40.630.10">
    <property type="entry name" value="Zn peptidases"/>
    <property type="match status" value="2"/>
</dbReference>
<dbReference type="EMBL" id="JABWDY010037083">
    <property type="protein sequence ID" value="KAF5180672.1"/>
    <property type="molecule type" value="Genomic_DNA"/>
</dbReference>
<feature type="domain" description="Peptidase M20 dimerisation" evidence="5">
    <location>
        <begin position="208"/>
        <end position="305"/>
    </location>
</feature>
<accession>A0A7J6V8G1</accession>
<dbReference type="PANTHER" id="PTHR11014">
    <property type="entry name" value="PEPTIDASE M20 FAMILY MEMBER"/>
    <property type="match status" value="1"/>
</dbReference>
<dbReference type="Pfam" id="PF01546">
    <property type="entry name" value="Peptidase_M20"/>
    <property type="match status" value="2"/>
</dbReference>
<dbReference type="InterPro" id="IPR002933">
    <property type="entry name" value="Peptidase_M20"/>
</dbReference>
<dbReference type="AlphaFoldDB" id="A0A7J6V8G1"/>
<evidence type="ECO:0000259" key="5">
    <source>
        <dbReference type="Pfam" id="PF07687"/>
    </source>
</evidence>
<sequence length="725" mass="79475">MGVDILLFIILLCPLSIALSRDFDDSYSLKLMNSAKAEKDWLLSIRRQIHEYPELKFQEYNTSALIRRELHKLGIPYTYPLATTGIVAQIGDGSPPVVALRADMDALPLQELVKWKHKSKVNGKMHACGHDAHVTMLLGAAKLLNQRKDNLKGTVRLLFQPAEEGGAGASYMIREGALGKSEAIFAMHIDNLKPTGSIASIAGPALAGRCIFEVKIEGQGGDAAEPHLSVDPVLAASFAILSLQQVISREMDPLSSEVLSVTYFRGGTSMNVIPQFVEFGGTLRSLTIDGLNQLRRRVKEVVNRQATVHRCKAFIDMKEDSHPVYPVVMNDEILHQHVESVGRLLLGSKNVKTGNKVMAAEDFAFYQEVIPGVIFSIGNRNEDLGSIHSPHSPYFFLDEDVLPIGAAVHTALAEMYLTERCQSIENMGVLSFLLLFFVGFCIAFDGDFDDNYSLMLMNSAKSEKDWLVSIRRQIHEYPELKFEEHNTSALIRRELDKLGISYTYPFAATGIVAEIGDGSSPVVALRADMDALPLQELVEWEHKSKVDGKMHGCGHDAHVTMLLGAAKLLNQRKNNLKGTVRLLFQPAEEGGAGASHMIKEGALGDSEAIFGMHVDYQNPTGSIESRAGPVLAAVCFFAVKIEGKGGHGAAPHLNVDPIVASSFAILALQQLISREMDPLHSNVLSVTYFHGGTAMNIIPPFVEFGGTLRSLTTDGLQQLQRRVKE</sequence>
<dbReference type="SUPFAM" id="SSF53187">
    <property type="entry name" value="Zn-dependent exopeptidases"/>
    <property type="match status" value="2"/>
</dbReference>
<dbReference type="GO" id="GO:0009850">
    <property type="term" value="P:auxin metabolic process"/>
    <property type="evidence" value="ECO:0007669"/>
    <property type="project" value="InterPro"/>
</dbReference>
<reference evidence="6 7" key="1">
    <citation type="submission" date="2020-06" db="EMBL/GenBank/DDBJ databases">
        <title>Transcriptomic and genomic resources for Thalictrum thalictroides and T. hernandezii: Facilitating candidate gene discovery in an emerging model plant lineage.</title>
        <authorList>
            <person name="Arias T."/>
            <person name="Riano-Pachon D.M."/>
            <person name="Di Stilio V.S."/>
        </authorList>
    </citation>
    <scope>NUCLEOTIDE SEQUENCE [LARGE SCALE GENOMIC DNA]</scope>
    <source>
        <strain evidence="7">cv. WT478/WT964</strain>
        <tissue evidence="6">Leaves</tissue>
    </source>
</reference>
<keyword evidence="3 6" id="KW-0378">Hydrolase</keyword>
<evidence type="ECO:0000256" key="1">
    <source>
        <dbReference type="ARBA" id="ARBA00006153"/>
    </source>
</evidence>
<dbReference type="SUPFAM" id="SSF55031">
    <property type="entry name" value="Bacterial exopeptidase dimerisation domain"/>
    <property type="match status" value="2"/>
</dbReference>
<dbReference type="NCBIfam" id="TIGR01891">
    <property type="entry name" value="amidohydrolases"/>
    <property type="match status" value="2"/>
</dbReference>
<dbReference type="Pfam" id="PF07687">
    <property type="entry name" value="M20_dimer"/>
    <property type="match status" value="1"/>
</dbReference>
<dbReference type="CDD" id="cd08017">
    <property type="entry name" value="M20_IAA_Hyd"/>
    <property type="match status" value="1"/>
</dbReference>
<dbReference type="FunFam" id="3.30.70.360:FF:000001">
    <property type="entry name" value="N-acetyldiaminopimelate deacetylase"/>
    <property type="match status" value="2"/>
</dbReference>
<organism evidence="6 7">
    <name type="scientific">Thalictrum thalictroides</name>
    <name type="common">Rue-anemone</name>
    <name type="synonym">Anemone thalictroides</name>
    <dbReference type="NCBI Taxonomy" id="46969"/>
    <lineage>
        <taxon>Eukaryota</taxon>
        <taxon>Viridiplantae</taxon>
        <taxon>Streptophyta</taxon>
        <taxon>Embryophyta</taxon>
        <taxon>Tracheophyta</taxon>
        <taxon>Spermatophyta</taxon>
        <taxon>Magnoliopsida</taxon>
        <taxon>Ranunculales</taxon>
        <taxon>Ranunculaceae</taxon>
        <taxon>Thalictroideae</taxon>
        <taxon>Thalictrum</taxon>
    </lineage>
</organism>
<evidence type="ECO:0000256" key="3">
    <source>
        <dbReference type="ARBA" id="ARBA00022801"/>
    </source>
</evidence>
<feature type="non-terminal residue" evidence="6">
    <location>
        <position position="1"/>
    </location>
</feature>
<dbReference type="InterPro" id="IPR044757">
    <property type="entry name" value="ILR1-like_Hyd"/>
</dbReference>
<dbReference type="InterPro" id="IPR036264">
    <property type="entry name" value="Bact_exopeptidase_dim_dom"/>
</dbReference>
<dbReference type="Proteomes" id="UP000554482">
    <property type="component" value="Unassembled WGS sequence"/>
</dbReference>
<dbReference type="InterPro" id="IPR011650">
    <property type="entry name" value="Peptidase_M20_dimer"/>
</dbReference>
<comment type="caution">
    <text evidence="6">The sequence shown here is derived from an EMBL/GenBank/DDBJ whole genome shotgun (WGS) entry which is preliminary data.</text>
</comment>
<evidence type="ECO:0000313" key="6">
    <source>
        <dbReference type="EMBL" id="KAF5180672.1"/>
    </source>
</evidence>
<dbReference type="OrthoDB" id="6119954at2759"/>
<protein>
    <submittedName>
        <fullName evidence="6">Iaa-amino acid hydrolase ilr1-like</fullName>
    </submittedName>
</protein>
<keyword evidence="2 4" id="KW-0732">Signal</keyword>
<dbReference type="PANTHER" id="PTHR11014:SF140">
    <property type="entry name" value="IAA-AMINO ACID HYDROLASE ILR1-LIKE 3"/>
    <property type="match status" value="1"/>
</dbReference>
<evidence type="ECO:0000313" key="7">
    <source>
        <dbReference type="Proteomes" id="UP000554482"/>
    </source>
</evidence>
<gene>
    <name evidence="6" type="ORF">FRX31_029741</name>
</gene>
<dbReference type="Gene3D" id="3.30.70.360">
    <property type="match status" value="1"/>
</dbReference>
<keyword evidence="7" id="KW-1185">Reference proteome</keyword>
<evidence type="ECO:0000256" key="2">
    <source>
        <dbReference type="ARBA" id="ARBA00022729"/>
    </source>
</evidence>
<proteinExistence type="inferred from homology"/>
<comment type="similarity">
    <text evidence="1">Belongs to the peptidase M20 family.</text>
</comment>
<feature type="chain" id="PRO_5029570135" evidence="4">
    <location>
        <begin position="21"/>
        <end position="725"/>
    </location>
</feature>
<feature type="signal peptide" evidence="4">
    <location>
        <begin position="1"/>
        <end position="20"/>
    </location>
</feature>